<comment type="caution">
    <text evidence="2">The sequence shown here is derived from an EMBL/GenBank/DDBJ whole genome shotgun (WGS) entry which is preliminary data.</text>
</comment>
<evidence type="ECO:0000313" key="1">
    <source>
        <dbReference type="EMBL" id="KKC28625.1"/>
    </source>
</evidence>
<dbReference type="AlphaFoldDB" id="A0A0F5PJU3"/>
<dbReference type="EMBL" id="ABXP02000122">
    <property type="protein sequence ID" value="KKC28625.1"/>
    <property type="molecule type" value="Genomic_DNA"/>
</dbReference>
<dbReference type="EMBL" id="ABXP02000121">
    <property type="protein sequence ID" value="KKC28661.1"/>
    <property type="molecule type" value="Genomic_DNA"/>
</dbReference>
<proteinExistence type="predicted"/>
<reference evidence="3" key="3">
    <citation type="submission" date="2015-02" db="EMBL/GenBank/DDBJ databases">
        <title>Genome analysis of three genomes within the thermophilic hydrogenogenic bacterial species Caldanaerobacter subterraneus.</title>
        <authorList>
            <person name="Sant'Anna F.H."/>
            <person name="Lebedinsky A."/>
            <person name="Sokolova T."/>
            <person name="Robb F.T."/>
            <person name="Gonzalez J.M."/>
        </authorList>
    </citation>
    <scope>NUCLEOTIDE SEQUENCE [LARGE SCALE GENOMIC DNA]</scope>
    <source>
        <strain evidence="3">DSM 12653</strain>
    </source>
</reference>
<evidence type="ECO:0000313" key="2">
    <source>
        <dbReference type="EMBL" id="KKC28661.1"/>
    </source>
</evidence>
<name>A0A0F5PJU3_9THEO</name>
<dbReference type="Proteomes" id="UP000010146">
    <property type="component" value="Unassembled WGS sequence"/>
</dbReference>
<accession>A0A0F5PJU3</accession>
<evidence type="ECO:0000313" key="3">
    <source>
        <dbReference type="Proteomes" id="UP000010146"/>
    </source>
</evidence>
<protein>
    <submittedName>
        <fullName evidence="2">Uncharacterized protein</fullName>
    </submittedName>
</protein>
<sequence length="36" mass="4448">MKKLKKFIYHFKFLAYLRGIETMERRNIIKPLNGCF</sequence>
<organism evidence="2 3">
    <name type="scientific">Caldanaerobacter subterraneus subsp. pacificus DSM 12653</name>
    <dbReference type="NCBI Taxonomy" id="391606"/>
    <lineage>
        <taxon>Bacteria</taxon>
        <taxon>Bacillati</taxon>
        <taxon>Bacillota</taxon>
        <taxon>Clostridia</taxon>
        <taxon>Thermoanaerobacterales</taxon>
        <taxon>Thermoanaerobacteraceae</taxon>
        <taxon>Caldanaerobacter</taxon>
    </lineage>
</organism>
<reference evidence="2 3" key="2">
    <citation type="journal article" date="2015" name="BMC Genomics">
        <title>Analysis of three genomes within the thermophilic bacterial species Caldanaerobacter subterraneus with a focus on carbon monoxide dehydrogenase evolution and hydrolase diversity.</title>
        <authorList>
            <person name="Sant'Anna F.H."/>
            <person name="Lebedinsky A.V."/>
            <person name="Sokolova T.G."/>
            <person name="Robb F.T."/>
            <person name="Gonzalez J.M."/>
        </authorList>
    </citation>
    <scope>NUCLEOTIDE SEQUENCE [LARGE SCALE GENOMIC DNA]</scope>
    <source>
        <strain evidence="2 3">DSM 12653</strain>
    </source>
</reference>
<reference evidence="2 3" key="1">
    <citation type="submission" date="2008-07" db="EMBL/GenBank/DDBJ databases">
        <authorList>
            <person name="Gonzalez J."/>
            <person name="Sokolova T."/>
            <person name="Ferriera S."/>
            <person name="Johnson J."/>
            <person name="Kravitz S."/>
            <person name="Beeson K."/>
            <person name="Sutton G."/>
            <person name="Rogers Y.-H."/>
            <person name="Friedman R."/>
            <person name="Frazier M."/>
            <person name="Venter J.C."/>
        </authorList>
    </citation>
    <scope>NUCLEOTIDE SEQUENCE [LARGE SCALE GENOMIC DNA]</scope>
    <source>
        <strain evidence="2 3">DSM 12653</strain>
    </source>
</reference>
<gene>
    <name evidence="2" type="ORF">CDSM653_02349</name>
    <name evidence="1" type="ORF">CDSM653_02392</name>
</gene>